<gene>
    <name evidence="2" type="ORF">Sjap_021936</name>
</gene>
<evidence type="ECO:0000313" key="2">
    <source>
        <dbReference type="EMBL" id="KAK9096439.1"/>
    </source>
</evidence>
<dbReference type="Proteomes" id="UP001417504">
    <property type="component" value="Unassembled WGS sequence"/>
</dbReference>
<proteinExistence type="predicted"/>
<accession>A0AAP0ENB7</accession>
<sequence>MIRKFAFDFYMSIPIWMSNIEEVVKVICMFMKHRELHPSHFCARRMTKVFKRWMIPEGYCWKSHRLIIKTNTARQWKIFFRWDDALPEDLVRAAYDKACRCTRYTALMHKLKKNRIGSRATSSRPSYTEQSVDDEAVYLNVADAGCGAAARVRCRCGATTKGYELHASRSWDGHGRNRPSSRTTTTTATPPPPPHDQSNVPPQIDPADPPQQGDNVGRETTPCLGGRRGGYSGGKVSLVGVMEALGPGLGAYREALHLFSSTSSTSSSSSSSGSLTPSKDRNRLLRLRLRLLRFIFRLNGSLKTGKGCLMYRLMGRNNLTNLIYSGNDAATNYRELVFSRVRKMKLLTCQWLRARKPPRVPSRNAHEIFQVFALVQGTHQADRKIQGASVKEERPSILSLSLVDYYGGKEYIIQDKIAETESEMDTMYSVSDSVSDSVAD</sequence>
<dbReference type="EMBL" id="JBBNAE010000009">
    <property type="protein sequence ID" value="KAK9096439.1"/>
    <property type="molecule type" value="Genomic_DNA"/>
</dbReference>
<dbReference type="AlphaFoldDB" id="A0AAP0ENB7"/>
<name>A0AAP0ENB7_9MAGN</name>
<feature type="region of interest" description="Disordered" evidence="1">
    <location>
        <begin position="168"/>
        <end position="228"/>
    </location>
</feature>
<protein>
    <submittedName>
        <fullName evidence="2">Uncharacterized protein</fullName>
    </submittedName>
</protein>
<evidence type="ECO:0000313" key="3">
    <source>
        <dbReference type="Proteomes" id="UP001417504"/>
    </source>
</evidence>
<feature type="compositionally biased region" description="Low complexity" evidence="1">
    <location>
        <begin position="178"/>
        <end position="188"/>
    </location>
</feature>
<evidence type="ECO:0000256" key="1">
    <source>
        <dbReference type="SAM" id="MobiDB-lite"/>
    </source>
</evidence>
<organism evidence="2 3">
    <name type="scientific">Stephania japonica</name>
    <dbReference type="NCBI Taxonomy" id="461633"/>
    <lineage>
        <taxon>Eukaryota</taxon>
        <taxon>Viridiplantae</taxon>
        <taxon>Streptophyta</taxon>
        <taxon>Embryophyta</taxon>
        <taxon>Tracheophyta</taxon>
        <taxon>Spermatophyta</taxon>
        <taxon>Magnoliopsida</taxon>
        <taxon>Ranunculales</taxon>
        <taxon>Menispermaceae</taxon>
        <taxon>Menispermoideae</taxon>
        <taxon>Cissampelideae</taxon>
        <taxon>Stephania</taxon>
    </lineage>
</organism>
<comment type="caution">
    <text evidence="2">The sequence shown here is derived from an EMBL/GenBank/DDBJ whole genome shotgun (WGS) entry which is preliminary data.</text>
</comment>
<keyword evidence="3" id="KW-1185">Reference proteome</keyword>
<reference evidence="2 3" key="1">
    <citation type="submission" date="2024-01" db="EMBL/GenBank/DDBJ databases">
        <title>Genome assemblies of Stephania.</title>
        <authorList>
            <person name="Yang L."/>
        </authorList>
    </citation>
    <scope>NUCLEOTIDE SEQUENCE [LARGE SCALE GENOMIC DNA]</scope>
    <source>
        <strain evidence="2">QJT</strain>
        <tissue evidence="2">Leaf</tissue>
    </source>
</reference>